<feature type="domain" description="DUF218" evidence="2">
    <location>
        <begin position="84"/>
        <end position="249"/>
    </location>
</feature>
<sequence length="273" mass="30058">MYMLSKVVHWLLDPVHFLLLLFVLGALIRLLNRGIHAWSGKLVQFLALGAVLALFFLPLGSRLLEPLENRFPAYRFQSEAGRLDGVIILGGAVDLRASMDSAALIQVGSASDRILTAIEVLAQSNLDLYLTGGDGALTRRVEVGEAALVAEWLGQQGFDSGRIRVESQSRNTAEHPQALLEEFPELQTGLYGLVTSAFHMPRAVGVFRKSGIAVVPIPVDYRSDRGRAIVFGQGIVEWERFALAAREWGGLFFYFALGRTDHVFPSPTHSRSE</sequence>
<dbReference type="GO" id="GO:0005886">
    <property type="term" value="C:plasma membrane"/>
    <property type="evidence" value="ECO:0007669"/>
    <property type="project" value="TreeGrafter"/>
</dbReference>
<dbReference type="PANTHER" id="PTHR30336:SF4">
    <property type="entry name" value="ENVELOPE BIOGENESIS FACTOR ELYC"/>
    <property type="match status" value="1"/>
</dbReference>
<dbReference type="Pfam" id="PF02698">
    <property type="entry name" value="DUF218"/>
    <property type="match status" value="1"/>
</dbReference>
<proteinExistence type="predicted"/>
<feature type="transmembrane region" description="Helical" evidence="1">
    <location>
        <begin position="7"/>
        <end position="30"/>
    </location>
</feature>
<dbReference type="PANTHER" id="PTHR30336">
    <property type="entry name" value="INNER MEMBRANE PROTEIN, PROBABLE PERMEASE"/>
    <property type="match status" value="1"/>
</dbReference>
<keyword evidence="1" id="KW-0472">Membrane</keyword>
<dbReference type="EMBL" id="GU474853">
    <property type="protein sequence ID" value="ADI17072.1"/>
    <property type="molecule type" value="Genomic_DNA"/>
</dbReference>
<keyword evidence="1" id="KW-1133">Transmembrane helix</keyword>
<evidence type="ECO:0000256" key="1">
    <source>
        <dbReference type="SAM" id="Phobius"/>
    </source>
</evidence>
<dbReference type="Gene3D" id="3.40.50.620">
    <property type="entry name" value="HUPs"/>
    <property type="match status" value="1"/>
</dbReference>
<protein>
    <submittedName>
        <fullName evidence="3">Uncharacterized conserved protein</fullName>
    </submittedName>
</protein>
<dbReference type="GO" id="GO:0043164">
    <property type="term" value="P:Gram-negative-bacterium-type cell wall biogenesis"/>
    <property type="evidence" value="ECO:0007669"/>
    <property type="project" value="TreeGrafter"/>
</dbReference>
<keyword evidence="1" id="KW-0812">Transmembrane</keyword>
<dbReference type="AlphaFoldDB" id="E0XRN1"/>
<name>E0XRN1_9PROT</name>
<evidence type="ECO:0000259" key="2">
    <source>
        <dbReference type="Pfam" id="PF02698"/>
    </source>
</evidence>
<feature type="transmembrane region" description="Helical" evidence="1">
    <location>
        <begin position="42"/>
        <end position="60"/>
    </location>
</feature>
<reference evidence="3" key="1">
    <citation type="journal article" date="2011" name="Environ. Microbiol.">
        <title>Time-series analyses of Monterey Bay coastal microbial picoplankton using a 'genome proxy' microarray.</title>
        <authorList>
            <person name="Rich V.I."/>
            <person name="Pham V.D."/>
            <person name="Eppley J."/>
            <person name="Shi Y."/>
            <person name="DeLong E.F."/>
        </authorList>
    </citation>
    <scope>NUCLEOTIDE SEQUENCE</scope>
</reference>
<accession>E0XRN1</accession>
<dbReference type="CDD" id="cd06259">
    <property type="entry name" value="YdcF-like"/>
    <property type="match status" value="1"/>
</dbReference>
<dbReference type="GO" id="GO:0000270">
    <property type="term" value="P:peptidoglycan metabolic process"/>
    <property type="evidence" value="ECO:0007669"/>
    <property type="project" value="TreeGrafter"/>
</dbReference>
<organism evidence="3">
    <name type="scientific">uncultured alpha proteobacterium HF0010_30A23</name>
    <dbReference type="NCBI Taxonomy" id="710802"/>
    <lineage>
        <taxon>Bacteria</taxon>
        <taxon>Pseudomonadati</taxon>
        <taxon>Pseudomonadota</taxon>
        <taxon>Alphaproteobacteria</taxon>
        <taxon>environmental samples</taxon>
    </lineage>
</organism>
<dbReference type="InterPro" id="IPR003848">
    <property type="entry name" value="DUF218"/>
</dbReference>
<dbReference type="InterPro" id="IPR051599">
    <property type="entry name" value="Cell_Envelope_Assoc"/>
</dbReference>
<dbReference type="InterPro" id="IPR014729">
    <property type="entry name" value="Rossmann-like_a/b/a_fold"/>
</dbReference>
<evidence type="ECO:0000313" key="3">
    <source>
        <dbReference type="EMBL" id="ADI17072.1"/>
    </source>
</evidence>